<name>A0ABQ3I4H7_9BACT</name>
<dbReference type="EMBL" id="BNAG01000002">
    <property type="protein sequence ID" value="GHE63329.1"/>
    <property type="molecule type" value="Genomic_DNA"/>
</dbReference>
<dbReference type="Proteomes" id="UP000658258">
    <property type="component" value="Unassembled WGS sequence"/>
</dbReference>
<proteinExistence type="predicted"/>
<evidence type="ECO:0000313" key="2">
    <source>
        <dbReference type="Proteomes" id="UP000658258"/>
    </source>
</evidence>
<dbReference type="Gene3D" id="2.40.50.120">
    <property type="match status" value="1"/>
</dbReference>
<organism evidence="1 2">
    <name type="scientific">Roseivirga thermotolerans</name>
    <dbReference type="NCBI Taxonomy" id="1758176"/>
    <lineage>
        <taxon>Bacteria</taxon>
        <taxon>Pseudomonadati</taxon>
        <taxon>Bacteroidota</taxon>
        <taxon>Cytophagia</taxon>
        <taxon>Cytophagales</taxon>
        <taxon>Roseivirgaceae</taxon>
        <taxon>Roseivirga</taxon>
    </lineage>
</organism>
<dbReference type="InterPro" id="IPR008993">
    <property type="entry name" value="TIMP-like_OB-fold"/>
</dbReference>
<dbReference type="RefSeq" id="WP_189629927.1">
    <property type="nucleotide sequence ID" value="NZ_BNAG01000002.1"/>
</dbReference>
<gene>
    <name evidence="1" type="ORF">GCM10011340_18320</name>
</gene>
<sequence length="130" mass="15284">MLTDSTSVFIGTVASVEKIPDNEWKVIITFRVDEDLFNADKDLIEIRTDSQNTSCSLGFEIGQTWYIFSNVFKGQQSASMCGRSLNLDGINIFLQLDELEGYRDFRSNLKYTRKTVKRFFKDYKKLYRWY</sequence>
<evidence type="ECO:0000313" key="1">
    <source>
        <dbReference type="EMBL" id="GHE63329.1"/>
    </source>
</evidence>
<comment type="caution">
    <text evidence="1">The sequence shown here is derived from an EMBL/GenBank/DDBJ whole genome shotgun (WGS) entry which is preliminary data.</text>
</comment>
<protein>
    <submittedName>
        <fullName evidence="1">Uncharacterized protein</fullName>
    </submittedName>
</protein>
<accession>A0ABQ3I4H7</accession>
<reference evidence="2" key="1">
    <citation type="journal article" date="2019" name="Int. J. Syst. Evol. Microbiol.">
        <title>The Global Catalogue of Microorganisms (GCM) 10K type strain sequencing project: providing services to taxonomists for standard genome sequencing and annotation.</title>
        <authorList>
            <consortium name="The Broad Institute Genomics Platform"/>
            <consortium name="The Broad Institute Genome Sequencing Center for Infectious Disease"/>
            <person name="Wu L."/>
            <person name="Ma J."/>
        </authorList>
    </citation>
    <scope>NUCLEOTIDE SEQUENCE [LARGE SCALE GENOMIC DNA]</scope>
    <source>
        <strain evidence="2">CGMCC 1.15111</strain>
    </source>
</reference>
<keyword evidence="2" id="KW-1185">Reference proteome</keyword>